<accession>A0ACB8XPJ5</accession>
<dbReference type="Proteomes" id="UP001055879">
    <property type="component" value="Linkage Group LG16"/>
</dbReference>
<comment type="caution">
    <text evidence="1">The sequence shown here is derived from an EMBL/GenBank/DDBJ whole genome shotgun (WGS) entry which is preliminary data.</text>
</comment>
<evidence type="ECO:0000313" key="2">
    <source>
        <dbReference type="Proteomes" id="UP001055879"/>
    </source>
</evidence>
<sequence>MRARFLLDVDFCPLGFISSFSFCLCSHSSILMFTLCQGSEFVSGFHAANDNRLAEVHLKEYCQVFCIHLLTAVMVEYLLVLLSCRCWGCLKETNGAYVTVVASWLDISLLTRARISSMGEFVSQVMH</sequence>
<organism evidence="1 2">
    <name type="scientific">Arctium lappa</name>
    <name type="common">Greater burdock</name>
    <name type="synonym">Lappa major</name>
    <dbReference type="NCBI Taxonomy" id="4217"/>
    <lineage>
        <taxon>Eukaryota</taxon>
        <taxon>Viridiplantae</taxon>
        <taxon>Streptophyta</taxon>
        <taxon>Embryophyta</taxon>
        <taxon>Tracheophyta</taxon>
        <taxon>Spermatophyta</taxon>
        <taxon>Magnoliopsida</taxon>
        <taxon>eudicotyledons</taxon>
        <taxon>Gunneridae</taxon>
        <taxon>Pentapetalae</taxon>
        <taxon>asterids</taxon>
        <taxon>campanulids</taxon>
        <taxon>Asterales</taxon>
        <taxon>Asteraceae</taxon>
        <taxon>Carduoideae</taxon>
        <taxon>Cardueae</taxon>
        <taxon>Arctiinae</taxon>
        <taxon>Arctium</taxon>
    </lineage>
</organism>
<dbReference type="EMBL" id="CM042062">
    <property type="protein sequence ID" value="KAI3669528.1"/>
    <property type="molecule type" value="Genomic_DNA"/>
</dbReference>
<proteinExistence type="predicted"/>
<name>A0ACB8XPJ5_ARCLA</name>
<keyword evidence="2" id="KW-1185">Reference proteome</keyword>
<reference evidence="2" key="1">
    <citation type="journal article" date="2022" name="Mol. Ecol. Resour.">
        <title>The genomes of chicory, endive, great burdock and yacon provide insights into Asteraceae palaeo-polyploidization history and plant inulin production.</title>
        <authorList>
            <person name="Fan W."/>
            <person name="Wang S."/>
            <person name="Wang H."/>
            <person name="Wang A."/>
            <person name="Jiang F."/>
            <person name="Liu H."/>
            <person name="Zhao H."/>
            <person name="Xu D."/>
            <person name="Zhang Y."/>
        </authorList>
    </citation>
    <scope>NUCLEOTIDE SEQUENCE [LARGE SCALE GENOMIC DNA]</scope>
    <source>
        <strain evidence="2">cv. Niubang</strain>
    </source>
</reference>
<evidence type="ECO:0000313" key="1">
    <source>
        <dbReference type="EMBL" id="KAI3669528.1"/>
    </source>
</evidence>
<protein>
    <submittedName>
        <fullName evidence="1">Uncharacterized protein</fullName>
    </submittedName>
</protein>
<reference evidence="1 2" key="2">
    <citation type="journal article" date="2022" name="Mol. Ecol. Resour.">
        <title>The genomes of chicory, endive, great burdock and yacon provide insights into Asteraceae paleo-polyploidization history and plant inulin production.</title>
        <authorList>
            <person name="Fan W."/>
            <person name="Wang S."/>
            <person name="Wang H."/>
            <person name="Wang A."/>
            <person name="Jiang F."/>
            <person name="Liu H."/>
            <person name="Zhao H."/>
            <person name="Xu D."/>
            <person name="Zhang Y."/>
        </authorList>
    </citation>
    <scope>NUCLEOTIDE SEQUENCE [LARGE SCALE GENOMIC DNA]</scope>
    <source>
        <strain evidence="2">cv. Niubang</strain>
    </source>
</reference>
<gene>
    <name evidence="1" type="ORF">L6452_40764</name>
</gene>